<dbReference type="OMA" id="IMENAMD"/>
<keyword evidence="1 2" id="KW-0175">Coiled coil</keyword>
<dbReference type="InterPro" id="IPR000533">
    <property type="entry name" value="Tropomyosin"/>
</dbReference>
<evidence type="ECO:0000256" key="2">
    <source>
        <dbReference type="SAM" id="Coils"/>
    </source>
</evidence>
<organism evidence="3 4">
    <name type="scientific">Exaiptasia diaphana</name>
    <name type="common">Tropical sea anemone</name>
    <name type="synonym">Aiptasia pulchella</name>
    <dbReference type="NCBI Taxonomy" id="2652724"/>
    <lineage>
        <taxon>Eukaryota</taxon>
        <taxon>Metazoa</taxon>
        <taxon>Cnidaria</taxon>
        <taxon>Anthozoa</taxon>
        <taxon>Hexacorallia</taxon>
        <taxon>Actiniaria</taxon>
        <taxon>Aiptasiidae</taxon>
        <taxon>Exaiptasia</taxon>
    </lineage>
</organism>
<protein>
    <submittedName>
        <fullName evidence="3">Uncharacterized protein</fullName>
    </submittedName>
</protein>
<dbReference type="GeneID" id="110234407"/>
<sequence length="251" mass="29236">MAYIERGGVRQVITASVGAFRVRIAELQKELKECEEEREKFLQGIKAARKRTYLSKQSSSALRLRMEDVTVKIDRTERNLENAKDRLYRANRKTQDNIEVLKSLEKPQPDLEELAETIHKANKFAALMRSKKAGAAKKIEELEDKIQRAERRFQKADDFIYTIQQKMATHRRLMDNPVVSTNYKPMKQDEYAEKVSALKEKIRLAAARTRKATNAAAHLDKRLEIMENAMDNYDRRISDFQQSKREIMGSK</sequence>
<reference evidence="3" key="1">
    <citation type="submission" date="2022-11" db="UniProtKB">
        <authorList>
            <consortium name="EnsemblMetazoa"/>
        </authorList>
    </citation>
    <scope>IDENTIFICATION</scope>
</reference>
<feature type="coiled-coil region" evidence="2">
    <location>
        <begin position="17"/>
        <end position="97"/>
    </location>
</feature>
<accession>A0A913WX22</accession>
<dbReference type="RefSeq" id="XP_020895447.1">
    <property type="nucleotide sequence ID" value="XM_021039788.2"/>
</dbReference>
<dbReference type="KEGG" id="epa:110234407"/>
<keyword evidence="4" id="KW-1185">Reference proteome</keyword>
<dbReference type="EnsemblMetazoa" id="XM_021039788.2">
    <property type="protein sequence ID" value="XP_020895447.1"/>
    <property type="gene ID" value="LOC110234407"/>
</dbReference>
<evidence type="ECO:0000313" key="4">
    <source>
        <dbReference type="Proteomes" id="UP000887567"/>
    </source>
</evidence>
<dbReference type="OrthoDB" id="5981957at2759"/>
<dbReference type="SUPFAM" id="SSF57997">
    <property type="entry name" value="Tropomyosin"/>
    <property type="match status" value="1"/>
</dbReference>
<evidence type="ECO:0000256" key="1">
    <source>
        <dbReference type="ARBA" id="ARBA00023054"/>
    </source>
</evidence>
<dbReference type="Gene3D" id="1.20.5.170">
    <property type="match status" value="1"/>
</dbReference>
<feature type="coiled-coil region" evidence="2">
    <location>
        <begin position="125"/>
        <end position="159"/>
    </location>
</feature>
<dbReference type="Pfam" id="PF00261">
    <property type="entry name" value="Tropomyosin"/>
    <property type="match status" value="1"/>
</dbReference>
<proteinExistence type="predicted"/>
<dbReference type="AlphaFoldDB" id="A0A913WX22"/>
<dbReference type="Proteomes" id="UP000887567">
    <property type="component" value="Unplaced"/>
</dbReference>
<feature type="coiled-coil region" evidence="2">
    <location>
        <begin position="216"/>
        <end position="243"/>
    </location>
</feature>
<evidence type="ECO:0000313" key="3">
    <source>
        <dbReference type="EnsemblMetazoa" id="XP_020895447.1"/>
    </source>
</evidence>
<name>A0A913WX22_EXADI</name>